<protein>
    <submittedName>
        <fullName evidence="2">Helix-turn-helix domain containing protein</fullName>
    </submittedName>
</protein>
<dbReference type="EMBL" id="LR796368">
    <property type="protein sequence ID" value="CAB4139738.1"/>
    <property type="molecule type" value="Genomic_DNA"/>
</dbReference>
<proteinExistence type="predicted"/>
<reference evidence="2" key="1">
    <citation type="submission" date="2020-04" db="EMBL/GenBank/DDBJ databases">
        <authorList>
            <person name="Chiriac C."/>
            <person name="Salcher M."/>
            <person name="Ghai R."/>
            <person name="Kavagutti S V."/>
        </authorList>
    </citation>
    <scope>NUCLEOTIDE SEQUENCE</scope>
</reference>
<dbReference type="InterPro" id="IPR036390">
    <property type="entry name" value="WH_DNA-bd_sf"/>
</dbReference>
<name>A0A6J5LZC8_9CAUD</name>
<dbReference type="Pfam" id="PF13730">
    <property type="entry name" value="HTH_36"/>
    <property type="match status" value="1"/>
</dbReference>
<gene>
    <name evidence="2" type="ORF">UFOVP354_8</name>
</gene>
<dbReference type="InterPro" id="IPR036388">
    <property type="entry name" value="WH-like_DNA-bd_sf"/>
</dbReference>
<feature type="compositionally biased region" description="Basic and acidic residues" evidence="1">
    <location>
        <begin position="96"/>
        <end position="107"/>
    </location>
</feature>
<accession>A0A6J5LZC8</accession>
<feature type="compositionally biased region" description="Basic and acidic residues" evidence="1">
    <location>
        <begin position="129"/>
        <end position="144"/>
    </location>
</feature>
<dbReference type="Gene3D" id="1.10.10.10">
    <property type="entry name" value="Winged helix-like DNA-binding domain superfamily/Winged helix DNA-binding domain"/>
    <property type="match status" value="1"/>
</dbReference>
<feature type="compositionally biased region" description="Polar residues" evidence="1">
    <location>
        <begin position="260"/>
        <end position="269"/>
    </location>
</feature>
<feature type="region of interest" description="Disordered" evidence="1">
    <location>
        <begin position="229"/>
        <end position="281"/>
    </location>
</feature>
<evidence type="ECO:0000256" key="1">
    <source>
        <dbReference type="SAM" id="MobiDB-lite"/>
    </source>
</evidence>
<sequence>MSIEIMSLVFKAAIPTTQKFVLIAIADHCNSDGKGWPSIQRIASHTSLQTRTVYRAIHDLEAWGILSKSHNPHSKSTLYTINKAVLLKPLTNGQMTHDHLTDDHPDTRSPTPLTDDHPTPDTRSPTPLTDDHPNHNTNHKEPSKEPSLAKLPFDAPVIEKPPKAKKPRAMQMPQGWKPHDAHRAKCASHDLNPEDLAEKFENYHASKGNLFVDWDKAFFTWIGNAKEFNQSHRGSNNESHRKPNGKAPTIDGETGEIINDQPSGNSFGNNPKRDQGMDKAQRIYAGAMHLYESKIRQ</sequence>
<feature type="region of interest" description="Disordered" evidence="1">
    <location>
        <begin position="94"/>
        <end position="180"/>
    </location>
</feature>
<feature type="compositionally biased region" description="Basic and acidic residues" evidence="1">
    <location>
        <begin position="271"/>
        <end position="281"/>
    </location>
</feature>
<evidence type="ECO:0000313" key="2">
    <source>
        <dbReference type="EMBL" id="CAB4139738.1"/>
    </source>
</evidence>
<dbReference type="SUPFAM" id="SSF46785">
    <property type="entry name" value="Winged helix' DNA-binding domain"/>
    <property type="match status" value="1"/>
</dbReference>
<organism evidence="2">
    <name type="scientific">uncultured Caudovirales phage</name>
    <dbReference type="NCBI Taxonomy" id="2100421"/>
    <lineage>
        <taxon>Viruses</taxon>
        <taxon>Duplodnaviria</taxon>
        <taxon>Heunggongvirae</taxon>
        <taxon>Uroviricota</taxon>
        <taxon>Caudoviricetes</taxon>
        <taxon>Peduoviridae</taxon>
        <taxon>Maltschvirus</taxon>
        <taxon>Maltschvirus maltsch</taxon>
    </lineage>
</organism>